<dbReference type="Proteomes" id="UP000076405">
    <property type="component" value="Chromosome"/>
</dbReference>
<protein>
    <recommendedName>
        <fullName evidence="2">tetrahydrofolate synthase</fullName>
        <ecNumber evidence="2">6.3.2.17</ecNumber>
    </recommendedName>
    <alternativeName>
        <fullName evidence="8">Tetrahydrofolylpolyglutamate synthase</fullName>
    </alternativeName>
</protein>
<dbReference type="SUPFAM" id="SSF53244">
    <property type="entry name" value="MurD-like peptide ligases, peptide-binding domain"/>
    <property type="match status" value="1"/>
</dbReference>
<keyword evidence="7" id="KW-0460">Magnesium</keyword>
<organism evidence="13 16">
    <name type="scientific">Pediococcus damnosus</name>
    <dbReference type="NCBI Taxonomy" id="51663"/>
    <lineage>
        <taxon>Bacteria</taxon>
        <taxon>Bacillati</taxon>
        <taxon>Bacillota</taxon>
        <taxon>Bacilli</taxon>
        <taxon>Lactobacillales</taxon>
        <taxon>Lactobacillaceae</taxon>
        <taxon>Pediococcus</taxon>
    </lineage>
</organism>
<dbReference type="SUPFAM" id="SSF53623">
    <property type="entry name" value="MurD-like peptide ligases, catalytic domain"/>
    <property type="match status" value="1"/>
</dbReference>
<evidence type="ECO:0000256" key="6">
    <source>
        <dbReference type="ARBA" id="ARBA00022840"/>
    </source>
</evidence>
<dbReference type="RefSeq" id="WP_056985950.1">
    <property type="nucleotide sequence ID" value="NZ_BAAAXI010000190.1"/>
</dbReference>
<dbReference type="GO" id="GO:0046872">
    <property type="term" value="F:metal ion binding"/>
    <property type="evidence" value="ECO:0007669"/>
    <property type="project" value="UniProtKB-KW"/>
</dbReference>
<dbReference type="EMBL" id="CP012275">
    <property type="protein sequence ID" value="AMV62855.1"/>
    <property type="molecule type" value="Genomic_DNA"/>
</dbReference>
<gene>
    <name evidence="13" type="ORF">ADU70_1369</name>
    <name evidence="14" type="ORF">ADU72_1330</name>
</gene>
<dbReference type="InterPro" id="IPR001645">
    <property type="entry name" value="Folylpolyglutamate_synth"/>
</dbReference>
<comment type="catalytic activity">
    <reaction evidence="9">
        <text>(6S)-5,6,7,8-tetrahydrofolyl-(gamma-L-Glu)(n) + L-glutamate + ATP = (6S)-5,6,7,8-tetrahydrofolyl-(gamma-L-Glu)(n+1) + ADP + phosphate + H(+)</text>
        <dbReference type="Rhea" id="RHEA:10580"/>
        <dbReference type="Rhea" id="RHEA-COMP:14738"/>
        <dbReference type="Rhea" id="RHEA-COMP:14740"/>
        <dbReference type="ChEBI" id="CHEBI:15378"/>
        <dbReference type="ChEBI" id="CHEBI:29985"/>
        <dbReference type="ChEBI" id="CHEBI:30616"/>
        <dbReference type="ChEBI" id="CHEBI:43474"/>
        <dbReference type="ChEBI" id="CHEBI:141005"/>
        <dbReference type="ChEBI" id="CHEBI:456216"/>
        <dbReference type="EC" id="6.3.2.17"/>
    </reaction>
</comment>
<dbReference type="InterPro" id="IPR036565">
    <property type="entry name" value="Mur-like_cat_sf"/>
</dbReference>
<dbReference type="GO" id="GO:0008841">
    <property type="term" value="F:dihydrofolate synthase activity"/>
    <property type="evidence" value="ECO:0007669"/>
    <property type="project" value="TreeGrafter"/>
</dbReference>
<evidence type="ECO:0000259" key="11">
    <source>
        <dbReference type="Pfam" id="PF02875"/>
    </source>
</evidence>
<dbReference type="GO" id="GO:0005737">
    <property type="term" value="C:cytoplasm"/>
    <property type="evidence" value="ECO:0007669"/>
    <property type="project" value="TreeGrafter"/>
</dbReference>
<keyword evidence="15" id="KW-1185">Reference proteome</keyword>
<accession>A0A0R2HM93</accession>
<dbReference type="GO" id="GO:0004326">
    <property type="term" value="F:tetrahydrofolylpolyglutamate synthase activity"/>
    <property type="evidence" value="ECO:0007669"/>
    <property type="project" value="UniProtKB-EC"/>
</dbReference>
<keyword evidence="4" id="KW-0479">Metal-binding</keyword>
<reference evidence="15 16" key="1">
    <citation type="journal article" date="2016" name="PLoS ONE">
        <title>The Identification of Novel Diagnostic Marker Genes for the Detection of Beer Spoiling Pediococcus damnosus Strains Using the BlAst Diagnostic Gene findEr.</title>
        <authorList>
            <person name="Behr J."/>
            <person name="Geissler A.J."/>
            <person name="Schmid J."/>
            <person name="Zehe A."/>
            <person name="Vogel R.F."/>
        </authorList>
    </citation>
    <scope>NUCLEOTIDE SEQUENCE [LARGE SCALE GENOMIC DNA]</scope>
    <source>
        <strain evidence="13 16">TMW 2.1533</strain>
        <strain evidence="14 15">TMW 2.1535</strain>
    </source>
</reference>
<dbReference type="InterPro" id="IPR004101">
    <property type="entry name" value="Mur_ligase_C"/>
</dbReference>
<evidence type="ECO:0000313" key="14">
    <source>
        <dbReference type="EMBL" id="AMV67261.1"/>
    </source>
</evidence>
<dbReference type="OrthoDB" id="9809356at2"/>
<dbReference type="PANTHER" id="PTHR11136:SF0">
    <property type="entry name" value="DIHYDROFOLATE SYNTHETASE-RELATED"/>
    <property type="match status" value="1"/>
</dbReference>
<dbReference type="PANTHER" id="PTHR11136">
    <property type="entry name" value="FOLYLPOLYGLUTAMATE SYNTHASE-RELATED"/>
    <property type="match status" value="1"/>
</dbReference>
<evidence type="ECO:0000259" key="12">
    <source>
        <dbReference type="Pfam" id="PF08245"/>
    </source>
</evidence>
<dbReference type="NCBIfam" id="TIGR01499">
    <property type="entry name" value="folC"/>
    <property type="match status" value="1"/>
</dbReference>
<dbReference type="Pfam" id="PF02875">
    <property type="entry name" value="Mur_ligase_C"/>
    <property type="match status" value="1"/>
</dbReference>
<keyword evidence="6 10" id="KW-0067">ATP-binding</keyword>
<evidence type="ECO:0000313" key="16">
    <source>
        <dbReference type="Proteomes" id="UP000076405"/>
    </source>
</evidence>
<dbReference type="KEGG" id="pdm:ADU72_1330"/>
<sequence length="438" mass="48907">MSNEQQVYQKLITDMNQHMLVADDNRVPFLRQILAKLGHPDQAYKIIHIAGTNGKGSTGAMLAAILQENDYHVGHFSSPAMLDDRKQIRIDGQMISYTAFVQAYQLINDHLSADFAATSLSIFEWFTLIALVAFQQAKVDFVILEVGLGGMNDATNAISAPLLALITHIDYDHTRILGHTIRKIATQKAGIIKTGSTVIVAPHQKQMTRNVLRTAANQQQVPIHFVTNIHLKLLAHNFEGTKLQISGPMIPNHTYQLGLIGRFQLDNLATVLSAVTWLSQHDVQLNEQRTQRALANLKIAGRMQIIQRHPTVILDGAHNSDGAKQLVQSLQQLAPNQKITFLLGFLADKNYLEMLQSYLPLAKTVYVNTPSQHQRALDKDELAKVIQKHFSFSKDHLFNEADAHTSLQVALAHAEVDDVIVITGSFYFIKQFEGDQHV</sequence>
<dbReference type="Pfam" id="PF08245">
    <property type="entry name" value="Mur_ligase_M"/>
    <property type="match status" value="1"/>
</dbReference>
<evidence type="ECO:0000256" key="10">
    <source>
        <dbReference type="PIRNR" id="PIRNR001563"/>
    </source>
</evidence>
<name>A0A0R2HM93_9LACO</name>
<dbReference type="Proteomes" id="UP000076244">
    <property type="component" value="Chromosome"/>
</dbReference>
<evidence type="ECO:0000256" key="3">
    <source>
        <dbReference type="ARBA" id="ARBA00022598"/>
    </source>
</evidence>
<dbReference type="InterPro" id="IPR036615">
    <property type="entry name" value="Mur_ligase_C_dom_sf"/>
</dbReference>
<comment type="similarity">
    <text evidence="1 10">Belongs to the folylpolyglutamate synthase family.</text>
</comment>
<evidence type="ECO:0000313" key="13">
    <source>
        <dbReference type="EMBL" id="AMV62855.1"/>
    </source>
</evidence>
<dbReference type="AlphaFoldDB" id="A0A0R2HM93"/>
<dbReference type="GO" id="GO:0005524">
    <property type="term" value="F:ATP binding"/>
    <property type="evidence" value="ECO:0007669"/>
    <property type="project" value="UniProtKB-KW"/>
</dbReference>
<evidence type="ECO:0000256" key="4">
    <source>
        <dbReference type="ARBA" id="ARBA00022723"/>
    </source>
</evidence>
<keyword evidence="3 10" id="KW-0436">Ligase</keyword>
<evidence type="ECO:0000256" key="9">
    <source>
        <dbReference type="ARBA" id="ARBA00047493"/>
    </source>
</evidence>
<evidence type="ECO:0000256" key="1">
    <source>
        <dbReference type="ARBA" id="ARBA00008276"/>
    </source>
</evidence>
<evidence type="ECO:0000256" key="7">
    <source>
        <dbReference type="ARBA" id="ARBA00022842"/>
    </source>
</evidence>
<feature type="domain" description="Mur ligase central" evidence="12">
    <location>
        <begin position="49"/>
        <end position="274"/>
    </location>
</feature>
<dbReference type="InterPro" id="IPR013221">
    <property type="entry name" value="Mur_ligase_cen"/>
</dbReference>
<dbReference type="EMBL" id="CP012288">
    <property type="protein sequence ID" value="AMV67261.1"/>
    <property type="molecule type" value="Genomic_DNA"/>
</dbReference>
<dbReference type="Gene3D" id="3.40.1190.10">
    <property type="entry name" value="Mur-like, catalytic domain"/>
    <property type="match status" value="1"/>
</dbReference>
<evidence type="ECO:0000256" key="2">
    <source>
        <dbReference type="ARBA" id="ARBA00013025"/>
    </source>
</evidence>
<evidence type="ECO:0000313" key="15">
    <source>
        <dbReference type="Proteomes" id="UP000076244"/>
    </source>
</evidence>
<dbReference type="EC" id="6.3.2.17" evidence="2"/>
<feature type="domain" description="Mur ligase C-terminal" evidence="11">
    <location>
        <begin position="301"/>
        <end position="426"/>
    </location>
</feature>
<proteinExistence type="inferred from homology"/>
<evidence type="ECO:0000256" key="8">
    <source>
        <dbReference type="ARBA" id="ARBA00030592"/>
    </source>
</evidence>
<keyword evidence="5 10" id="KW-0547">Nucleotide-binding</keyword>
<dbReference type="PIRSF" id="PIRSF001563">
    <property type="entry name" value="Folylpolyglu_synth"/>
    <property type="match status" value="1"/>
</dbReference>
<evidence type="ECO:0000256" key="5">
    <source>
        <dbReference type="ARBA" id="ARBA00022741"/>
    </source>
</evidence>
<dbReference type="Gene3D" id="3.90.190.20">
    <property type="entry name" value="Mur ligase, C-terminal domain"/>
    <property type="match status" value="1"/>
</dbReference>